<evidence type="ECO:0000313" key="2">
    <source>
        <dbReference type="Proteomes" id="UP001140502"/>
    </source>
</evidence>
<evidence type="ECO:0000313" key="1">
    <source>
        <dbReference type="EMBL" id="KAJ4308300.1"/>
    </source>
</evidence>
<dbReference type="Proteomes" id="UP001140502">
    <property type="component" value="Unassembled WGS sequence"/>
</dbReference>
<comment type="caution">
    <text evidence="1">The sequence shown here is derived from an EMBL/GenBank/DDBJ whole genome shotgun (WGS) entry which is preliminary data.</text>
</comment>
<reference evidence="1" key="1">
    <citation type="submission" date="2022-10" db="EMBL/GenBank/DDBJ databases">
        <title>Tapping the CABI collections for fungal endophytes: first genome assemblies for Collariella, Neodidymelliopsis, Ascochyta clinopodiicola, Didymella pomorum, Didymosphaeria variabile, Neocosmospora piperis and Neocucurbitaria cava.</title>
        <authorList>
            <person name="Hill R."/>
        </authorList>
    </citation>
    <scope>NUCLEOTIDE SEQUENCE</scope>
    <source>
        <strain evidence="1">IMI 366586</strain>
    </source>
</reference>
<gene>
    <name evidence="1" type="ORF">N0V84_012177</name>
</gene>
<name>A0A9W8TCG3_9HYPO</name>
<sequence>MSASNTHVDAMEHRNISSLFHRGLFSQPWIGDNPTLDQRRQYIRAYLEWRLPHEDMEKQERELRDLAERKAAMVLINDRVVEVGGDQFEWLVDKKFWQTWLSYLGNPPPFPWRCPQDTSQAFARWLHIFRTEGDLVKGWKASEPAERTALPPPKMDLRDIFPKDTFQLVAPGLLREFPPLTFPEIGAETSGLDCLVQLIRHSYAFCTRHDRIEEESLNPILA</sequence>
<dbReference type="AlphaFoldDB" id="A0A9W8TCG3"/>
<accession>A0A9W8TCG3</accession>
<dbReference type="EMBL" id="JAPEUR010000547">
    <property type="protein sequence ID" value="KAJ4308300.1"/>
    <property type="molecule type" value="Genomic_DNA"/>
</dbReference>
<keyword evidence="2" id="KW-1185">Reference proteome</keyword>
<organism evidence="1 2">
    <name type="scientific">Fusarium piperis</name>
    <dbReference type="NCBI Taxonomy" id="1435070"/>
    <lineage>
        <taxon>Eukaryota</taxon>
        <taxon>Fungi</taxon>
        <taxon>Dikarya</taxon>
        <taxon>Ascomycota</taxon>
        <taxon>Pezizomycotina</taxon>
        <taxon>Sordariomycetes</taxon>
        <taxon>Hypocreomycetidae</taxon>
        <taxon>Hypocreales</taxon>
        <taxon>Nectriaceae</taxon>
        <taxon>Fusarium</taxon>
        <taxon>Fusarium solani species complex</taxon>
    </lineage>
</organism>
<dbReference type="OrthoDB" id="5100673at2759"/>
<protein>
    <submittedName>
        <fullName evidence="1">Uncharacterized protein</fullName>
    </submittedName>
</protein>
<proteinExistence type="predicted"/>